<dbReference type="Pfam" id="PF10824">
    <property type="entry name" value="T7SS_ESX_EspC"/>
    <property type="match status" value="1"/>
</dbReference>
<dbReference type="Pfam" id="PF18896">
    <property type="entry name" value="SLT_3"/>
    <property type="match status" value="1"/>
</dbReference>
<organism evidence="2 3">
    <name type="scientific">Amycolatopsis magusensis</name>
    <dbReference type="NCBI Taxonomy" id="882444"/>
    <lineage>
        <taxon>Bacteria</taxon>
        <taxon>Bacillati</taxon>
        <taxon>Actinomycetota</taxon>
        <taxon>Actinomycetes</taxon>
        <taxon>Pseudonocardiales</taxon>
        <taxon>Pseudonocardiaceae</taxon>
        <taxon>Amycolatopsis</taxon>
    </lineage>
</organism>
<name>A0ABS4PQZ7_9PSEU</name>
<dbReference type="InterPro" id="IPR022536">
    <property type="entry name" value="EspC"/>
</dbReference>
<dbReference type="Proteomes" id="UP000741013">
    <property type="component" value="Unassembled WGS sequence"/>
</dbReference>
<gene>
    <name evidence="2" type="ORF">JOM49_003373</name>
</gene>
<comment type="caution">
    <text evidence="2">The sequence shown here is derived from an EMBL/GenBank/DDBJ whole genome shotgun (WGS) entry which is preliminary data.</text>
</comment>
<accession>A0ABS4PQZ7</accession>
<dbReference type="Gene3D" id="1.10.530.10">
    <property type="match status" value="1"/>
</dbReference>
<dbReference type="RefSeq" id="WP_209665216.1">
    <property type="nucleotide sequence ID" value="NZ_JAGGMS010000001.1"/>
</dbReference>
<reference evidence="2 3" key="1">
    <citation type="submission" date="2021-03" db="EMBL/GenBank/DDBJ databases">
        <title>Sequencing the genomes of 1000 actinobacteria strains.</title>
        <authorList>
            <person name="Klenk H.-P."/>
        </authorList>
    </citation>
    <scope>NUCLEOTIDE SEQUENCE [LARGE SCALE GENOMIC DNA]</scope>
    <source>
        <strain evidence="2 3">DSM 45510</strain>
    </source>
</reference>
<evidence type="ECO:0000259" key="1">
    <source>
        <dbReference type="Pfam" id="PF18896"/>
    </source>
</evidence>
<evidence type="ECO:0000313" key="3">
    <source>
        <dbReference type="Proteomes" id="UP000741013"/>
    </source>
</evidence>
<dbReference type="EMBL" id="JAGGMS010000001">
    <property type="protein sequence ID" value="MBP2181847.1"/>
    <property type="molecule type" value="Genomic_DNA"/>
</dbReference>
<dbReference type="InterPro" id="IPR023346">
    <property type="entry name" value="Lysozyme-like_dom_sf"/>
</dbReference>
<feature type="domain" description="Transglycosylase SLT" evidence="1">
    <location>
        <begin position="11"/>
        <end position="102"/>
    </location>
</feature>
<dbReference type="InterPro" id="IPR043992">
    <property type="entry name" value="SLT_3"/>
</dbReference>
<proteinExistence type="predicted"/>
<protein>
    <recommendedName>
        <fullName evidence="1">Transglycosylase SLT domain-containing protein</fullName>
    </recommendedName>
</protein>
<dbReference type="SUPFAM" id="SSF53955">
    <property type="entry name" value="Lysozyme-like"/>
    <property type="match status" value="1"/>
</dbReference>
<evidence type="ECO:0000313" key="2">
    <source>
        <dbReference type="EMBL" id="MBP2181847.1"/>
    </source>
</evidence>
<sequence>MSKLSAEQIARHAREAGFSGDGLTTAVAVALAESGGDPRAHNSTPPDNSYGLWQINMLGALGPERRRQFGLDSNAELFDPEVNARAANRISGDGRSFTPWSTYTNGAYKKYLDDARRATRAKPGGGSSGGGPGYTVDPELVAGYVKRTRRLSGELATAGREHLRGVREIADGSFGLIGKESGFAAALDGFSAALHRQVRGISAGADALADRTARAAKAYRDQEDDTARRLGRKAP</sequence>
<keyword evidence="3" id="KW-1185">Reference proteome</keyword>